<sequence>MTIVCNVCGYDQNTDDAEFCDACGAELTAVVTTPSFTPSSPPVEEDFEIPTPSFNSFTPSPSPMVASTARLVAKQPNAPIPEFLIESSAIIGIFDPDTGPVDIDLENFLGNETVSRNHAEIYTEGDVWKIKDLGSTNGVFIKPINQTRYGARITAPESLKSGDEIAIAKIRFLFQSP</sequence>
<name>E0UMJ0_GLOV7</name>
<dbReference type="KEGG" id="cyj:Cyan7822_6383"/>
<dbReference type="Proteomes" id="UP000008206">
    <property type="component" value="Plasmid Cy782202"/>
</dbReference>
<keyword evidence="2" id="KW-0614">Plasmid</keyword>
<dbReference type="RefSeq" id="WP_013334918.1">
    <property type="nucleotide sequence ID" value="NC_014534.1"/>
</dbReference>
<dbReference type="HOGENOM" id="CLU_076840_0_0_3"/>
<proteinExistence type="predicted"/>
<evidence type="ECO:0000313" key="3">
    <source>
        <dbReference type="Proteomes" id="UP000008206"/>
    </source>
</evidence>
<dbReference type="OrthoDB" id="424711at2"/>
<reference evidence="3" key="1">
    <citation type="journal article" date="2011" name="MBio">
        <title>Novel metabolic attributes of the genus Cyanothece, comprising a group of unicellular nitrogen-fixing Cyanobacteria.</title>
        <authorList>
            <person name="Bandyopadhyay A."/>
            <person name="Elvitigala T."/>
            <person name="Welsh E."/>
            <person name="Stockel J."/>
            <person name="Liberton M."/>
            <person name="Min H."/>
            <person name="Sherman L.A."/>
            <person name="Pakrasi H.B."/>
        </authorList>
    </citation>
    <scope>NUCLEOTIDE SEQUENCE [LARGE SCALE GENOMIC DNA]</scope>
    <source>
        <strain evidence="3">PCC 7822</strain>
        <plasmid evidence="3">Cy782202</plasmid>
    </source>
</reference>
<evidence type="ECO:0000313" key="2">
    <source>
        <dbReference type="EMBL" id="ADN18170.1"/>
    </source>
</evidence>
<dbReference type="SUPFAM" id="SSF49879">
    <property type="entry name" value="SMAD/FHA domain"/>
    <property type="match status" value="1"/>
</dbReference>
<feature type="domain" description="FHA" evidence="1">
    <location>
        <begin position="89"/>
        <end position="146"/>
    </location>
</feature>
<dbReference type="InterPro" id="IPR008984">
    <property type="entry name" value="SMAD_FHA_dom_sf"/>
</dbReference>
<dbReference type="EMBL" id="CP002200">
    <property type="protein sequence ID" value="ADN18170.1"/>
    <property type="molecule type" value="Genomic_DNA"/>
</dbReference>
<dbReference type="CDD" id="cd00060">
    <property type="entry name" value="FHA"/>
    <property type="match status" value="1"/>
</dbReference>
<dbReference type="Pfam" id="PF00498">
    <property type="entry name" value="FHA"/>
    <property type="match status" value="1"/>
</dbReference>
<dbReference type="Gene3D" id="2.60.200.20">
    <property type="match status" value="1"/>
</dbReference>
<dbReference type="PROSITE" id="PS50006">
    <property type="entry name" value="FHA_DOMAIN"/>
    <property type="match status" value="1"/>
</dbReference>
<gene>
    <name evidence="2" type="ordered locus">Cyan7822_6383</name>
</gene>
<dbReference type="InterPro" id="IPR000253">
    <property type="entry name" value="FHA_dom"/>
</dbReference>
<keyword evidence="3" id="KW-1185">Reference proteome</keyword>
<organism evidence="2 3">
    <name type="scientific">Gloeothece verrucosa (strain PCC 7822)</name>
    <name type="common">Cyanothece sp. (strain PCC 7822)</name>
    <dbReference type="NCBI Taxonomy" id="497965"/>
    <lineage>
        <taxon>Bacteria</taxon>
        <taxon>Bacillati</taxon>
        <taxon>Cyanobacteriota</taxon>
        <taxon>Cyanophyceae</taxon>
        <taxon>Oscillatoriophycideae</taxon>
        <taxon>Chroococcales</taxon>
        <taxon>Aphanothecaceae</taxon>
        <taxon>Gloeothece</taxon>
        <taxon>Gloeothece verrucosa</taxon>
    </lineage>
</organism>
<dbReference type="SMART" id="SM00240">
    <property type="entry name" value="FHA"/>
    <property type="match status" value="1"/>
</dbReference>
<evidence type="ECO:0000259" key="1">
    <source>
        <dbReference type="PROSITE" id="PS50006"/>
    </source>
</evidence>
<geneLocation type="plasmid" evidence="2 3">
    <name>Cy782202</name>
</geneLocation>
<protein>
    <submittedName>
        <fullName evidence="2">FHA domain containing protein</fullName>
    </submittedName>
</protein>
<dbReference type="AlphaFoldDB" id="E0UMJ0"/>
<accession>E0UMJ0</accession>